<dbReference type="SMART" id="SM00028">
    <property type="entry name" value="TPR"/>
    <property type="match status" value="3"/>
</dbReference>
<dbReference type="InterPro" id="IPR019734">
    <property type="entry name" value="TPR_rpt"/>
</dbReference>
<dbReference type="EMBL" id="MGFH01000231">
    <property type="protein sequence ID" value="OGM01621.1"/>
    <property type="molecule type" value="Genomic_DNA"/>
</dbReference>
<dbReference type="STRING" id="1817813.A2008_06100"/>
<dbReference type="AlphaFoldDB" id="A0A1F7WFM3"/>
<gene>
    <name evidence="1" type="ORF">A2008_06100</name>
</gene>
<reference evidence="1 2" key="1">
    <citation type="journal article" date="2016" name="Nat. Commun.">
        <title>Thousands of microbial genomes shed light on interconnected biogeochemical processes in an aquifer system.</title>
        <authorList>
            <person name="Anantharaman K."/>
            <person name="Brown C.T."/>
            <person name="Hug L.A."/>
            <person name="Sharon I."/>
            <person name="Castelle C.J."/>
            <person name="Probst A.J."/>
            <person name="Thomas B.C."/>
            <person name="Singh A."/>
            <person name="Wilkins M.J."/>
            <person name="Karaoz U."/>
            <person name="Brodie E.L."/>
            <person name="Williams K.H."/>
            <person name="Hubbard S.S."/>
            <person name="Banfield J.F."/>
        </authorList>
    </citation>
    <scope>NUCLEOTIDE SEQUENCE [LARGE SCALE GENOMIC DNA]</scope>
</reference>
<dbReference type="Gene3D" id="1.25.40.10">
    <property type="entry name" value="Tetratricopeptide repeat domain"/>
    <property type="match status" value="1"/>
</dbReference>
<evidence type="ECO:0008006" key="3">
    <source>
        <dbReference type="Google" id="ProtNLM"/>
    </source>
</evidence>
<protein>
    <recommendedName>
        <fullName evidence="3">Tetratricopeptide repeat protein</fullName>
    </recommendedName>
</protein>
<proteinExistence type="predicted"/>
<organism evidence="1 2">
    <name type="scientific">Candidatus Wallbacteria bacterium GWC2_49_35</name>
    <dbReference type="NCBI Taxonomy" id="1817813"/>
    <lineage>
        <taxon>Bacteria</taxon>
        <taxon>Candidatus Walliibacteriota</taxon>
    </lineage>
</organism>
<accession>A0A1F7WFM3</accession>
<evidence type="ECO:0000313" key="1">
    <source>
        <dbReference type="EMBL" id="OGM01621.1"/>
    </source>
</evidence>
<dbReference type="SUPFAM" id="SSF48452">
    <property type="entry name" value="TPR-like"/>
    <property type="match status" value="1"/>
</dbReference>
<evidence type="ECO:0000313" key="2">
    <source>
        <dbReference type="Proteomes" id="UP000178735"/>
    </source>
</evidence>
<comment type="caution">
    <text evidence="1">The sequence shown here is derived from an EMBL/GenBank/DDBJ whole genome shotgun (WGS) entry which is preliminary data.</text>
</comment>
<dbReference type="Proteomes" id="UP000178735">
    <property type="component" value="Unassembled WGS sequence"/>
</dbReference>
<dbReference type="InterPro" id="IPR011990">
    <property type="entry name" value="TPR-like_helical_dom_sf"/>
</dbReference>
<sequence>MRFNEKEKKKGAKMKNLYLLFFLMAIFAINGCGGGVIGTTGYQREYTPAYVALQQGWEEFKLGRYTNAIESFNNVLAYQHTTEQEVDAHVGLGYSKTRLTGITDAKEHFEKAKDFDKDAKIGMAGYWLSTAQKENMQKAIDLLTTIGLNAPDYVYQPVHDVGLNNAKAHALMAALYNYVGDLERAVAHAKKAKELNVPPKEPPYTSVTQIVTWVIGDSNY</sequence>
<name>A0A1F7WFM3_9BACT</name>